<comment type="similarity">
    <text evidence="8">Belongs to the small Tim family.</text>
</comment>
<dbReference type="GO" id="GO:0015031">
    <property type="term" value="P:protein transport"/>
    <property type="evidence" value="ECO:0007669"/>
    <property type="project" value="UniProtKB-KW"/>
</dbReference>
<keyword evidence="5 8" id="KW-0811">Translocation</keyword>
<evidence type="ECO:0000256" key="5">
    <source>
        <dbReference type="ARBA" id="ARBA00023010"/>
    </source>
</evidence>
<dbReference type="Pfam" id="PF02953">
    <property type="entry name" value="zf-Tim10_DDP"/>
    <property type="match status" value="1"/>
</dbReference>
<comment type="function">
    <text evidence="8">Mitochondrial intermembrane chaperone that participates in the import and insertion of some multi-pass transmembrane proteins into the mitochondrial inner membrane. Also required for the transfer of beta-barrel precursors from the TOM complex to the sorting and assembly machinery (SAM complex) of the outer membrane. Acts as a chaperone-like protein that protects the hydrophobic precursors from aggregation and guide them through the mitochondrial intermembrane space.</text>
</comment>
<gene>
    <name evidence="10" type="ORF">MELIAE_LOCUS11755</name>
</gene>
<name>A0A9P0BGL3_BRAAE</name>
<comment type="subunit">
    <text evidence="8">Heterohexamer.</text>
</comment>
<dbReference type="EMBL" id="OV121139">
    <property type="protein sequence ID" value="CAH0562730.1"/>
    <property type="molecule type" value="Genomic_DNA"/>
</dbReference>
<sequence length="104" mass="12331">MEDHAVRNFKDFLLLYNQLTERCFKKCVDQIQRRELDQNEVACVENCSTKFIKYNNKLMGNFVVSQTALVNKRTKEMEEEQKKLLEEQKMAEINTENSIDSVAY</sequence>
<dbReference type="PANTHER" id="PTHR13172">
    <property type="entry name" value="MITOCHONDRIAL IMPORT INNER MEMBRANE TRANSLOCASE SUBUNIT TIM9B"/>
    <property type="match status" value="1"/>
</dbReference>
<evidence type="ECO:0000256" key="3">
    <source>
        <dbReference type="ARBA" id="ARBA00022833"/>
    </source>
</evidence>
<keyword evidence="4 8" id="KW-0653">Protein transport</keyword>
<dbReference type="Proteomes" id="UP001154078">
    <property type="component" value="Chromosome 8"/>
</dbReference>
<keyword evidence="3" id="KW-0862">Zinc</keyword>
<keyword evidence="8" id="KW-0472">Membrane</keyword>
<evidence type="ECO:0000256" key="1">
    <source>
        <dbReference type="ARBA" id="ARBA00022448"/>
    </source>
</evidence>
<dbReference type="Gene3D" id="1.10.287.810">
    <property type="entry name" value="Mitochondrial import inner membrane translocase subunit tim13 like domains"/>
    <property type="match status" value="1"/>
</dbReference>
<evidence type="ECO:0000256" key="4">
    <source>
        <dbReference type="ARBA" id="ARBA00022927"/>
    </source>
</evidence>
<dbReference type="GO" id="GO:0046872">
    <property type="term" value="F:metal ion binding"/>
    <property type="evidence" value="ECO:0007669"/>
    <property type="project" value="UniProtKB-KW"/>
</dbReference>
<dbReference type="GO" id="GO:0005743">
    <property type="term" value="C:mitochondrial inner membrane"/>
    <property type="evidence" value="ECO:0007669"/>
    <property type="project" value="UniProtKB-SubCell"/>
</dbReference>
<evidence type="ECO:0000256" key="8">
    <source>
        <dbReference type="RuleBase" id="RU367043"/>
    </source>
</evidence>
<protein>
    <recommendedName>
        <fullName evidence="8">Mitochondrial import inner membrane translocase subunit</fullName>
    </recommendedName>
</protein>
<keyword evidence="7 8" id="KW-1015">Disulfide bond</keyword>
<evidence type="ECO:0000256" key="2">
    <source>
        <dbReference type="ARBA" id="ARBA00022723"/>
    </source>
</evidence>
<accession>A0A9P0BGL3</accession>
<keyword evidence="11" id="KW-1185">Reference proteome</keyword>
<evidence type="ECO:0000256" key="6">
    <source>
        <dbReference type="ARBA" id="ARBA00023128"/>
    </source>
</evidence>
<dbReference type="SUPFAM" id="SSF144122">
    <property type="entry name" value="Tim10-like"/>
    <property type="match status" value="1"/>
</dbReference>
<proteinExistence type="inferred from homology"/>
<keyword evidence="8" id="KW-0999">Mitochondrion inner membrane</keyword>
<evidence type="ECO:0000313" key="11">
    <source>
        <dbReference type="Proteomes" id="UP001154078"/>
    </source>
</evidence>
<comment type="subcellular location">
    <subcellularLocation>
        <location evidence="8">Mitochondrion inner membrane</location>
        <topology evidence="8">Peripheral membrane protein</topology>
        <orientation evidence="8">Intermembrane side</orientation>
    </subcellularLocation>
</comment>
<dbReference type="InterPro" id="IPR035427">
    <property type="entry name" value="Tim10-like_dom_sf"/>
</dbReference>
<evidence type="ECO:0000259" key="9">
    <source>
        <dbReference type="Pfam" id="PF02953"/>
    </source>
</evidence>
<reference evidence="10" key="1">
    <citation type="submission" date="2021-12" db="EMBL/GenBank/DDBJ databases">
        <authorList>
            <person name="King R."/>
        </authorList>
    </citation>
    <scope>NUCLEOTIDE SEQUENCE</scope>
</reference>
<organism evidence="10 11">
    <name type="scientific">Brassicogethes aeneus</name>
    <name type="common">Rape pollen beetle</name>
    <name type="synonym">Meligethes aeneus</name>
    <dbReference type="NCBI Taxonomy" id="1431903"/>
    <lineage>
        <taxon>Eukaryota</taxon>
        <taxon>Metazoa</taxon>
        <taxon>Ecdysozoa</taxon>
        <taxon>Arthropoda</taxon>
        <taxon>Hexapoda</taxon>
        <taxon>Insecta</taxon>
        <taxon>Pterygota</taxon>
        <taxon>Neoptera</taxon>
        <taxon>Endopterygota</taxon>
        <taxon>Coleoptera</taxon>
        <taxon>Polyphaga</taxon>
        <taxon>Cucujiformia</taxon>
        <taxon>Nitidulidae</taxon>
        <taxon>Meligethinae</taxon>
        <taxon>Brassicogethes</taxon>
    </lineage>
</organism>
<feature type="domain" description="Tim10-like" evidence="9">
    <location>
        <begin position="7"/>
        <end position="62"/>
    </location>
</feature>
<evidence type="ECO:0000256" key="7">
    <source>
        <dbReference type="ARBA" id="ARBA00023157"/>
    </source>
</evidence>
<keyword evidence="1 8" id="KW-0813">Transport</keyword>
<comment type="domain">
    <text evidence="8">The twin CX3C motif contains 4 conserved Cys residues that form 2 disulfide bonds in the mitochondrial intermembrane space.</text>
</comment>
<keyword evidence="8" id="KW-0143">Chaperone</keyword>
<evidence type="ECO:0000313" key="10">
    <source>
        <dbReference type="EMBL" id="CAH0562730.1"/>
    </source>
</evidence>
<dbReference type="OrthoDB" id="1551503at2759"/>
<dbReference type="InterPro" id="IPR004217">
    <property type="entry name" value="Tim10-like"/>
</dbReference>
<keyword evidence="6 8" id="KW-0496">Mitochondrion</keyword>
<dbReference type="InterPro" id="IPR050673">
    <property type="entry name" value="Mito_inner_translocase_sub"/>
</dbReference>
<keyword evidence="2" id="KW-0479">Metal-binding</keyword>
<dbReference type="AlphaFoldDB" id="A0A9P0BGL3"/>